<sequence>MRKYFFLFLSLVFIFAPTTQALAYSKEQVGLNAHWALGGFGKDSKYEKRLDESRTKWVREHFYHEVLMGPDRGAWLSRYDQTMNNYRDLGISVVGMLAYGTEHGDFSPPTQQEWENYVRSTVKRYTSSVRVWEIWNEPDSPDFLEPNNPEHYVPLLKSAYEVIKEVDPTATVLTGGLSQLNRSWVERLYTDADGSFDGIAMHIYTCREPNHDLLRRQLSEVDAVIQAHNPGEQVWITEAGCSASGGISQAAALQYNKDMLDIVFTYPWVKKVFLYNIRNREEVNEYENNFGLLTVDMKPLPAWDWYSLILIGPYDKERTGLGKEEERAADLRRRMEHSFGAGLIPVSAENWPQFVSAYVYGGYPVQALVQAARFGGKTVHPSIGWDSWKNTDEYKGFIGKNWNEGRLVYAYGQPRQLFDTEVAKSRELQQAIYSQYDSPRLGISFDNWPKLVKAYVYGGYPVEAIVRAGLYDFATVSETVKWSEWRGSAEYQAAIGKSVPLKAE</sequence>
<dbReference type="Gene3D" id="3.20.20.80">
    <property type="entry name" value="Glycosidases"/>
    <property type="match status" value="1"/>
</dbReference>
<dbReference type="EMBL" id="MHKD01000009">
    <property type="protein sequence ID" value="OGY84914.1"/>
    <property type="molecule type" value="Genomic_DNA"/>
</dbReference>
<dbReference type="PANTHER" id="PTHR12631">
    <property type="entry name" value="ALPHA-L-IDURONIDASE"/>
    <property type="match status" value="1"/>
</dbReference>
<evidence type="ECO:0000313" key="4">
    <source>
        <dbReference type="Proteomes" id="UP000176952"/>
    </source>
</evidence>
<dbReference type="InterPro" id="IPR024655">
    <property type="entry name" value="Asl1_glyco_hydro_catalytic"/>
</dbReference>
<dbReference type="Pfam" id="PF11790">
    <property type="entry name" value="Glyco_hydro_cc"/>
    <property type="match status" value="1"/>
</dbReference>
<organism evidence="3 4">
    <name type="scientific">Candidatus Kerfeldbacteria bacterium RIFCSPHIGHO2_12_FULL_48_17</name>
    <dbReference type="NCBI Taxonomy" id="1798542"/>
    <lineage>
        <taxon>Bacteria</taxon>
        <taxon>Candidatus Kerfeldiibacteriota</taxon>
    </lineage>
</organism>
<evidence type="ECO:0000313" key="3">
    <source>
        <dbReference type="EMBL" id="OGY84914.1"/>
    </source>
</evidence>
<feature type="domain" description="Asl1-like glycosyl hydrolase catalytic" evidence="2">
    <location>
        <begin position="135"/>
        <end position="294"/>
    </location>
</feature>
<protein>
    <recommendedName>
        <fullName evidence="2">Asl1-like glycosyl hydrolase catalytic domain-containing protein</fullName>
    </recommendedName>
</protein>
<keyword evidence="1" id="KW-0732">Signal</keyword>
<evidence type="ECO:0000256" key="1">
    <source>
        <dbReference type="SAM" id="SignalP"/>
    </source>
</evidence>
<proteinExistence type="predicted"/>
<dbReference type="STRING" id="1798542.A3F54_04175"/>
<evidence type="ECO:0000259" key="2">
    <source>
        <dbReference type="Pfam" id="PF11790"/>
    </source>
</evidence>
<comment type="caution">
    <text evidence="3">The sequence shown here is derived from an EMBL/GenBank/DDBJ whole genome shotgun (WGS) entry which is preliminary data.</text>
</comment>
<dbReference type="AlphaFoldDB" id="A0A1G2B6U7"/>
<name>A0A1G2B6U7_9BACT</name>
<dbReference type="SUPFAM" id="SSF51445">
    <property type="entry name" value="(Trans)glycosidases"/>
    <property type="match status" value="1"/>
</dbReference>
<gene>
    <name evidence="3" type="ORF">A3F54_04175</name>
</gene>
<reference evidence="3 4" key="1">
    <citation type="journal article" date="2016" name="Nat. Commun.">
        <title>Thousands of microbial genomes shed light on interconnected biogeochemical processes in an aquifer system.</title>
        <authorList>
            <person name="Anantharaman K."/>
            <person name="Brown C.T."/>
            <person name="Hug L.A."/>
            <person name="Sharon I."/>
            <person name="Castelle C.J."/>
            <person name="Probst A.J."/>
            <person name="Thomas B.C."/>
            <person name="Singh A."/>
            <person name="Wilkins M.J."/>
            <person name="Karaoz U."/>
            <person name="Brodie E.L."/>
            <person name="Williams K.H."/>
            <person name="Hubbard S.S."/>
            <person name="Banfield J.F."/>
        </authorList>
    </citation>
    <scope>NUCLEOTIDE SEQUENCE [LARGE SCALE GENOMIC DNA]</scope>
</reference>
<accession>A0A1G2B6U7</accession>
<dbReference type="Proteomes" id="UP000176952">
    <property type="component" value="Unassembled WGS sequence"/>
</dbReference>
<feature type="chain" id="PRO_5009582020" description="Asl1-like glycosyl hydrolase catalytic domain-containing protein" evidence="1">
    <location>
        <begin position="24"/>
        <end position="504"/>
    </location>
</feature>
<dbReference type="PANTHER" id="PTHR12631:SF10">
    <property type="entry name" value="BETA-XYLOSIDASE-LIKE PROTEIN-RELATED"/>
    <property type="match status" value="1"/>
</dbReference>
<feature type="signal peptide" evidence="1">
    <location>
        <begin position="1"/>
        <end position="23"/>
    </location>
</feature>
<dbReference type="InterPro" id="IPR017853">
    <property type="entry name" value="GH"/>
</dbReference>
<dbReference type="InterPro" id="IPR051923">
    <property type="entry name" value="Glycosyl_Hydrolase_39"/>
</dbReference>
<dbReference type="GO" id="GO:0004553">
    <property type="term" value="F:hydrolase activity, hydrolyzing O-glycosyl compounds"/>
    <property type="evidence" value="ECO:0007669"/>
    <property type="project" value="TreeGrafter"/>
</dbReference>